<organism evidence="1 2">
    <name type="scientific">Alteromonas sediminis</name>
    <dbReference type="NCBI Taxonomy" id="2259342"/>
    <lineage>
        <taxon>Bacteria</taxon>
        <taxon>Pseudomonadati</taxon>
        <taxon>Pseudomonadota</taxon>
        <taxon>Gammaproteobacteria</taxon>
        <taxon>Alteromonadales</taxon>
        <taxon>Alteromonadaceae</taxon>
        <taxon>Alteromonas/Salinimonas group</taxon>
        <taxon>Alteromonas</taxon>
    </lineage>
</organism>
<keyword evidence="2" id="KW-1185">Reference proteome</keyword>
<reference evidence="1 2" key="1">
    <citation type="submission" date="2018-11" db="EMBL/GenBank/DDBJ databases">
        <authorList>
            <person name="Ye M.-Q."/>
            <person name="Du Z.-J."/>
        </authorList>
    </citation>
    <scope>NUCLEOTIDE SEQUENCE [LARGE SCALE GENOMIC DNA]</scope>
    <source>
        <strain evidence="1 2">U0105</strain>
    </source>
</reference>
<accession>A0A3N5YAZ0</accession>
<dbReference type="RefSeq" id="WP_124028696.1">
    <property type="nucleotide sequence ID" value="NZ_JBHRSN010000007.1"/>
</dbReference>
<sequence length="62" mass="7499">MKRYEYKVVNAGNLFGPRVHNIEKCQDLCERNGKIGWELVSTKYHWLSTQYTLFFKRTIEEE</sequence>
<proteinExistence type="predicted"/>
<dbReference type="Pfam" id="PF13783">
    <property type="entry name" value="DUF4177"/>
    <property type="match status" value="1"/>
</dbReference>
<evidence type="ECO:0000313" key="1">
    <source>
        <dbReference type="EMBL" id="RPJ66065.1"/>
    </source>
</evidence>
<name>A0A3N5YAZ0_9ALTE</name>
<dbReference type="EMBL" id="RPOK01000004">
    <property type="protein sequence ID" value="RPJ66065.1"/>
    <property type="molecule type" value="Genomic_DNA"/>
</dbReference>
<protein>
    <submittedName>
        <fullName evidence="1">DUF4177 domain-containing protein</fullName>
    </submittedName>
</protein>
<dbReference type="AlphaFoldDB" id="A0A3N5YAZ0"/>
<dbReference type="InterPro" id="IPR025234">
    <property type="entry name" value="YjzH-like"/>
</dbReference>
<comment type="caution">
    <text evidence="1">The sequence shown here is derived from an EMBL/GenBank/DDBJ whole genome shotgun (WGS) entry which is preliminary data.</text>
</comment>
<gene>
    <name evidence="1" type="ORF">DRW07_14795</name>
</gene>
<dbReference type="OrthoDB" id="5432776at2"/>
<dbReference type="Proteomes" id="UP000275281">
    <property type="component" value="Unassembled WGS sequence"/>
</dbReference>
<evidence type="ECO:0000313" key="2">
    <source>
        <dbReference type="Proteomes" id="UP000275281"/>
    </source>
</evidence>